<reference evidence="4 5" key="1">
    <citation type="submission" date="2023-07" db="EMBL/GenBank/DDBJ databases">
        <title>Sorghum-associated microbial communities from plants grown in Nebraska, USA.</title>
        <authorList>
            <person name="Schachtman D."/>
        </authorList>
    </citation>
    <scope>NUCLEOTIDE SEQUENCE [LARGE SCALE GENOMIC DNA]</scope>
    <source>
        <strain evidence="4 5">CC60</strain>
    </source>
</reference>
<feature type="domain" description="Rhodanese" evidence="3">
    <location>
        <begin position="17"/>
        <end position="144"/>
    </location>
</feature>
<evidence type="ECO:0000256" key="1">
    <source>
        <dbReference type="ARBA" id="ARBA00022679"/>
    </source>
</evidence>
<dbReference type="PROSITE" id="PS50206">
    <property type="entry name" value="RHODANESE_3"/>
    <property type="match status" value="2"/>
</dbReference>
<dbReference type="EMBL" id="JAUSSK010000003">
    <property type="protein sequence ID" value="MDQ0010037.1"/>
    <property type="molecule type" value="Genomic_DNA"/>
</dbReference>
<dbReference type="CDD" id="cd01448">
    <property type="entry name" value="TST_Repeat_1"/>
    <property type="match status" value="1"/>
</dbReference>
<dbReference type="RefSeq" id="WP_306849957.1">
    <property type="nucleotide sequence ID" value="NZ_JAUSSK010000003.1"/>
</dbReference>
<dbReference type="GO" id="GO:0004792">
    <property type="term" value="F:thiosulfate-cyanide sulfurtransferase activity"/>
    <property type="evidence" value="ECO:0007669"/>
    <property type="project" value="UniProtKB-EC"/>
</dbReference>
<dbReference type="Proteomes" id="UP001237737">
    <property type="component" value="Unassembled WGS sequence"/>
</dbReference>
<name>A0ABT9SYH4_9GAMM</name>
<accession>A0ABT9SYH4</accession>
<evidence type="ECO:0000259" key="3">
    <source>
        <dbReference type="PROSITE" id="PS50206"/>
    </source>
</evidence>
<dbReference type="GO" id="GO:0016784">
    <property type="term" value="F:3-mercaptopyruvate sulfurtransferase activity"/>
    <property type="evidence" value="ECO:0007669"/>
    <property type="project" value="UniProtKB-EC"/>
</dbReference>
<sequence length="291" mass="30951">MLISRTLIDAATAAHLPAHDVLFVDARFDLNQPGGRDPGKGDQDYALSHVPGAVRADLDRDLADMATPSQGRGRHPLPSAASFSAWLSRAGWRPDVQVVVYDAAGGSLAAARFWWLARLAGIDNVAVLDGGWPAWLAERLPTDNVLPLREPTTVHAVFDEAGTVNAEELAEGVASGRLLLLDARAAPRYRGEVEPLDPVAGHVPGARNRPFSENLDADGRFRSPEELARAFKATIAAHPAEDVVHMCGSGVTACHNLLAMEYAGLCGSRLYAPSWSGWVSDPSRAVATGEG</sequence>
<keyword evidence="2" id="KW-0677">Repeat</keyword>
<feature type="domain" description="Rhodanese" evidence="3">
    <location>
        <begin position="174"/>
        <end position="287"/>
    </location>
</feature>
<dbReference type="CDD" id="cd01449">
    <property type="entry name" value="TST_Repeat_2"/>
    <property type="match status" value="1"/>
</dbReference>
<dbReference type="Pfam" id="PF00581">
    <property type="entry name" value="Rhodanese"/>
    <property type="match status" value="2"/>
</dbReference>
<evidence type="ECO:0000256" key="2">
    <source>
        <dbReference type="ARBA" id="ARBA00022737"/>
    </source>
</evidence>
<dbReference type="EC" id="2.8.1.2" evidence="4"/>
<comment type="caution">
    <text evidence="4">The sequence shown here is derived from an EMBL/GenBank/DDBJ whole genome shotgun (WGS) entry which is preliminary data.</text>
</comment>
<organism evidence="4 5">
    <name type="scientific">Luteibacter jiangsuensis</name>
    <dbReference type="NCBI Taxonomy" id="637577"/>
    <lineage>
        <taxon>Bacteria</taxon>
        <taxon>Pseudomonadati</taxon>
        <taxon>Pseudomonadota</taxon>
        <taxon>Gammaproteobacteria</taxon>
        <taxon>Lysobacterales</taxon>
        <taxon>Rhodanobacteraceae</taxon>
        <taxon>Luteibacter</taxon>
    </lineage>
</organism>
<dbReference type="InterPro" id="IPR045078">
    <property type="entry name" value="TST/MPST-like"/>
</dbReference>
<dbReference type="SMART" id="SM00450">
    <property type="entry name" value="RHOD"/>
    <property type="match status" value="2"/>
</dbReference>
<dbReference type="InterPro" id="IPR036873">
    <property type="entry name" value="Rhodanese-like_dom_sf"/>
</dbReference>
<dbReference type="Gene3D" id="3.40.250.10">
    <property type="entry name" value="Rhodanese-like domain"/>
    <property type="match status" value="2"/>
</dbReference>
<keyword evidence="5" id="KW-1185">Reference proteome</keyword>
<evidence type="ECO:0000313" key="4">
    <source>
        <dbReference type="EMBL" id="MDQ0010037.1"/>
    </source>
</evidence>
<dbReference type="PANTHER" id="PTHR11364:SF27">
    <property type="entry name" value="SULFURTRANSFERASE"/>
    <property type="match status" value="1"/>
</dbReference>
<keyword evidence="1 4" id="KW-0808">Transferase</keyword>
<dbReference type="EC" id="2.8.1.1" evidence="4"/>
<gene>
    <name evidence="4" type="ORF">J2T07_002227</name>
</gene>
<dbReference type="InterPro" id="IPR001763">
    <property type="entry name" value="Rhodanese-like_dom"/>
</dbReference>
<dbReference type="SUPFAM" id="SSF52821">
    <property type="entry name" value="Rhodanese/Cell cycle control phosphatase"/>
    <property type="match status" value="2"/>
</dbReference>
<proteinExistence type="predicted"/>
<protein>
    <submittedName>
        <fullName evidence="4">Thiosulfate/3-mercaptopyruvate sulfurtransferase</fullName>
        <ecNumber evidence="4">2.8.1.1</ecNumber>
        <ecNumber evidence="4">2.8.1.2</ecNumber>
    </submittedName>
</protein>
<dbReference type="PANTHER" id="PTHR11364">
    <property type="entry name" value="THIOSULFATE SULFERTANSFERASE"/>
    <property type="match status" value="1"/>
</dbReference>
<evidence type="ECO:0000313" key="5">
    <source>
        <dbReference type="Proteomes" id="UP001237737"/>
    </source>
</evidence>